<dbReference type="SUPFAM" id="SSF49384">
    <property type="entry name" value="Carbohydrate-binding domain"/>
    <property type="match status" value="1"/>
</dbReference>
<sequence>MMSCLWMCLSLLYLLQHSVSSDQVVSLICPKNLEVSYGETVTVNCSIEWKGNRNCTGREFVWKYRDDNIECKNASTKYICDWDRRSYVFLNIFDVNNNTSVSVEIVSDCGLDVSPFITVNVSGELLLASKSLFSVQL</sequence>
<dbReference type="Proteomes" id="UP001482620">
    <property type="component" value="Unassembled WGS sequence"/>
</dbReference>
<reference evidence="2 3" key="1">
    <citation type="submission" date="2021-06" db="EMBL/GenBank/DDBJ databases">
        <authorList>
            <person name="Palmer J.M."/>
        </authorList>
    </citation>
    <scope>NUCLEOTIDE SEQUENCE [LARGE SCALE GENOMIC DNA]</scope>
    <source>
        <strain evidence="3">if_2019</strain>
        <tissue evidence="2">Muscle</tissue>
    </source>
</reference>
<evidence type="ECO:0000313" key="2">
    <source>
        <dbReference type="EMBL" id="MEQ2230256.1"/>
    </source>
</evidence>
<dbReference type="InterPro" id="IPR008965">
    <property type="entry name" value="CBM2/CBM3_carb-bd_dom_sf"/>
</dbReference>
<evidence type="ECO:0008006" key="4">
    <source>
        <dbReference type="Google" id="ProtNLM"/>
    </source>
</evidence>
<keyword evidence="3" id="KW-1185">Reference proteome</keyword>
<protein>
    <recommendedName>
        <fullName evidence="4">Immunoglobulin subtype domain-containing protein</fullName>
    </recommendedName>
</protein>
<evidence type="ECO:0000313" key="3">
    <source>
        <dbReference type="Proteomes" id="UP001482620"/>
    </source>
</evidence>
<feature type="signal peptide" evidence="1">
    <location>
        <begin position="1"/>
        <end position="21"/>
    </location>
</feature>
<accession>A0ABV0TE10</accession>
<dbReference type="EMBL" id="JAHRIQ010026744">
    <property type="protein sequence ID" value="MEQ2230256.1"/>
    <property type="molecule type" value="Genomic_DNA"/>
</dbReference>
<comment type="caution">
    <text evidence="2">The sequence shown here is derived from an EMBL/GenBank/DDBJ whole genome shotgun (WGS) entry which is preliminary data.</text>
</comment>
<gene>
    <name evidence="2" type="ORF">ILYODFUR_027293</name>
</gene>
<evidence type="ECO:0000256" key="1">
    <source>
        <dbReference type="SAM" id="SignalP"/>
    </source>
</evidence>
<name>A0ABV0TE10_9TELE</name>
<organism evidence="2 3">
    <name type="scientific">Ilyodon furcidens</name>
    <name type="common">goldbreast splitfin</name>
    <dbReference type="NCBI Taxonomy" id="33524"/>
    <lineage>
        <taxon>Eukaryota</taxon>
        <taxon>Metazoa</taxon>
        <taxon>Chordata</taxon>
        <taxon>Craniata</taxon>
        <taxon>Vertebrata</taxon>
        <taxon>Euteleostomi</taxon>
        <taxon>Actinopterygii</taxon>
        <taxon>Neopterygii</taxon>
        <taxon>Teleostei</taxon>
        <taxon>Neoteleostei</taxon>
        <taxon>Acanthomorphata</taxon>
        <taxon>Ovalentaria</taxon>
        <taxon>Atherinomorphae</taxon>
        <taxon>Cyprinodontiformes</taxon>
        <taxon>Goodeidae</taxon>
        <taxon>Ilyodon</taxon>
    </lineage>
</organism>
<feature type="chain" id="PRO_5045177831" description="Immunoglobulin subtype domain-containing protein" evidence="1">
    <location>
        <begin position="22"/>
        <end position="137"/>
    </location>
</feature>
<keyword evidence="1" id="KW-0732">Signal</keyword>
<proteinExistence type="predicted"/>